<accession>I7LVK5</accession>
<dbReference type="Pfam" id="PF00069">
    <property type="entry name" value="Pkinase"/>
    <property type="match status" value="1"/>
</dbReference>
<dbReference type="PANTHER" id="PTHR43671:SF13">
    <property type="entry name" value="SERINE_THREONINE-PROTEIN KINASE NEK2"/>
    <property type="match status" value="1"/>
</dbReference>
<dbReference type="SMART" id="SM00220">
    <property type="entry name" value="S_TKc"/>
    <property type="match status" value="1"/>
</dbReference>
<dbReference type="AlphaFoldDB" id="I7LVK5"/>
<feature type="region of interest" description="Disordered" evidence="6">
    <location>
        <begin position="389"/>
        <end position="408"/>
    </location>
</feature>
<dbReference type="SUPFAM" id="SSF56112">
    <property type="entry name" value="Protein kinase-like (PK-like)"/>
    <property type="match status" value="1"/>
</dbReference>
<dbReference type="GeneID" id="7846879"/>
<evidence type="ECO:0000256" key="3">
    <source>
        <dbReference type="ARBA" id="ARBA00022741"/>
    </source>
</evidence>
<dbReference type="KEGG" id="tet:TTHERM_00289330"/>
<sequence>MIGTAIFDDNFSEDKLTLIARGGFSQIFVTQCNLTKQPIVVKKMKSDDPSTLNFLTQEANCIKKLNDENPNIKNIIKIYSNHQRGNCIYIAMEYCPLGSLEKILQQKQKLSHYEILIFAKQMISALIYAHRLGLVHSDLKPENVLIREQNEYVLTDWGSAQQLNHQHSTTLRDNTYFTPGYQAPELQNENLISSNMKFNYFIADIYSLGMMLLRCTGPTFREIRTISSEADQGDHDWKINKLFKTYIYQKEYQDGVIDKIIAGFLNYSKSSRMKLEEALKTINTTYPNLEDQENIKENFDSQIQEEYHNIQDCSKYNFLANCDQIEESLNLSQLKISTQERSNQSQSQQYNQNTITIPKKNYSSYRNQISSFNQNLVFSNEQVSQSVGKQMQYQKPLQKSNQSEANQQNVLSNQTNSFQQQRFSQPDFKSSKSIFVESSEQAQQIQQMHKNIEEMSSSNDISSSNSSGNGSNQSSKKVDKVESGDLKDSSRQKIREIKRNKSQDKLRINKNISITYLNELIKLNPEVDNFKAYLSNQINDENVSQLSQKLNELVNIKKLFLAIGGNTNFTDNSIFAIQNALENKKNLQEISFDVSNSQKVSLSAINHFLQGIYSKNLESISLSLSRIQISDTDFDDLVSFLFDLKNLKRLSISLSQCQQITEDDIDFICEQAEDYDQLNSFYLICPRNVIQDDKAFQIENRLSNQISDVKITISS</sequence>
<keyword evidence="2" id="KW-0808">Transferase</keyword>
<dbReference type="Proteomes" id="UP000009168">
    <property type="component" value="Unassembled WGS sequence"/>
</dbReference>
<evidence type="ECO:0000259" key="7">
    <source>
        <dbReference type="PROSITE" id="PS50011"/>
    </source>
</evidence>
<feature type="region of interest" description="Disordered" evidence="6">
    <location>
        <begin position="455"/>
        <end position="498"/>
    </location>
</feature>
<feature type="compositionally biased region" description="Low complexity" evidence="6">
    <location>
        <begin position="456"/>
        <end position="475"/>
    </location>
</feature>
<keyword evidence="3" id="KW-0547">Nucleotide-binding</keyword>
<dbReference type="InterPro" id="IPR011009">
    <property type="entry name" value="Kinase-like_dom_sf"/>
</dbReference>
<protein>
    <recommendedName>
        <fullName evidence="1">non-specific serine/threonine protein kinase</fullName>
        <ecNumber evidence="1">2.7.11.1</ecNumber>
    </recommendedName>
</protein>
<dbReference type="GO" id="GO:0005524">
    <property type="term" value="F:ATP binding"/>
    <property type="evidence" value="ECO:0007669"/>
    <property type="project" value="UniProtKB-KW"/>
</dbReference>
<dbReference type="InParanoid" id="I7LVK5"/>
<evidence type="ECO:0000256" key="2">
    <source>
        <dbReference type="ARBA" id="ARBA00022679"/>
    </source>
</evidence>
<dbReference type="InterPro" id="IPR050660">
    <property type="entry name" value="NEK_Ser/Thr_kinase"/>
</dbReference>
<dbReference type="eggNOG" id="KOG0201">
    <property type="taxonomic scope" value="Eukaryota"/>
</dbReference>
<evidence type="ECO:0000313" key="8">
    <source>
        <dbReference type="EMBL" id="EAR98405.2"/>
    </source>
</evidence>
<evidence type="ECO:0000256" key="4">
    <source>
        <dbReference type="ARBA" id="ARBA00022777"/>
    </source>
</evidence>
<dbReference type="Gene3D" id="3.80.10.10">
    <property type="entry name" value="Ribonuclease Inhibitor"/>
    <property type="match status" value="1"/>
</dbReference>
<dbReference type="CDD" id="cd14014">
    <property type="entry name" value="STKc_PknB_like"/>
    <property type="match status" value="1"/>
</dbReference>
<gene>
    <name evidence="8" type="ORF">TTHERM_00289330</name>
</gene>
<dbReference type="Gene3D" id="1.10.510.10">
    <property type="entry name" value="Transferase(Phosphotransferase) domain 1"/>
    <property type="match status" value="1"/>
</dbReference>
<dbReference type="PANTHER" id="PTHR43671">
    <property type="entry name" value="SERINE/THREONINE-PROTEIN KINASE NEK"/>
    <property type="match status" value="1"/>
</dbReference>
<feature type="domain" description="Protein kinase" evidence="7">
    <location>
        <begin position="13"/>
        <end position="289"/>
    </location>
</feature>
<keyword evidence="5" id="KW-0067">ATP-binding</keyword>
<dbReference type="GO" id="GO:0004674">
    <property type="term" value="F:protein serine/threonine kinase activity"/>
    <property type="evidence" value="ECO:0007669"/>
    <property type="project" value="UniProtKB-EC"/>
</dbReference>
<evidence type="ECO:0000313" key="9">
    <source>
        <dbReference type="Proteomes" id="UP000009168"/>
    </source>
</evidence>
<evidence type="ECO:0000256" key="1">
    <source>
        <dbReference type="ARBA" id="ARBA00012513"/>
    </source>
</evidence>
<dbReference type="PROSITE" id="PS00108">
    <property type="entry name" value="PROTEIN_KINASE_ST"/>
    <property type="match status" value="1"/>
</dbReference>
<proteinExistence type="predicted"/>
<dbReference type="STRING" id="312017.I7LVK5"/>
<dbReference type="InterPro" id="IPR000719">
    <property type="entry name" value="Prot_kinase_dom"/>
</dbReference>
<dbReference type="PROSITE" id="PS50011">
    <property type="entry name" value="PROTEIN_KINASE_DOM"/>
    <property type="match status" value="1"/>
</dbReference>
<reference evidence="9" key="1">
    <citation type="journal article" date="2006" name="PLoS Biol.">
        <title>Macronuclear genome sequence of the ciliate Tetrahymena thermophila, a model eukaryote.</title>
        <authorList>
            <person name="Eisen J.A."/>
            <person name="Coyne R.S."/>
            <person name="Wu M."/>
            <person name="Wu D."/>
            <person name="Thiagarajan M."/>
            <person name="Wortman J.R."/>
            <person name="Badger J.H."/>
            <person name="Ren Q."/>
            <person name="Amedeo P."/>
            <person name="Jones K.M."/>
            <person name="Tallon L.J."/>
            <person name="Delcher A.L."/>
            <person name="Salzberg S.L."/>
            <person name="Silva J.C."/>
            <person name="Haas B.J."/>
            <person name="Majoros W.H."/>
            <person name="Farzad M."/>
            <person name="Carlton J.M."/>
            <person name="Smith R.K. Jr."/>
            <person name="Garg J."/>
            <person name="Pearlman R.E."/>
            <person name="Karrer K.M."/>
            <person name="Sun L."/>
            <person name="Manning G."/>
            <person name="Elde N.C."/>
            <person name="Turkewitz A.P."/>
            <person name="Asai D.J."/>
            <person name="Wilkes D.E."/>
            <person name="Wang Y."/>
            <person name="Cai H."/>
            <person name="Collins K."/>
            <person name="Stewart B.A."/>
            <person name="Lee S.R."/>
            <person name="Wilamowska K."/>
            <person name="Weinberg Z."/>
            <person name="Ruzzo W.L."/>
            <person name="Wloga D."/>
            <person name="Gaertig J."/>
            <person name="Frankel J."/>
            <person name="Tsao C.-C."/>
            <person name="Gorovsky M.A."/>
            <person name="Keeling P.J."/>
            <person name="Waller R.F."/>
            <person name="Patron N.J."/>
            <person name="Cherry J.M."/>
            <person name="Stover N.A."/>
            <person name="Krieger C.J."/>
            <person name="del Toro C."/>
            <person name="Ryder H.F."/>
            <person name="Williamson S.C."/>
            <person name="Barbeau R.A."/>
            <person name="Hamilton E.P."/>
            <person name="Orias E."/>
        </authorList>
    </citation>
    <scope>NUCLEOTIDE SEQUENCE [LARGE SCALE GENOMIC DNA]</scope>
    <source>
        <strain evidence="9">SB210</strain>
    </source>
</reference>
<dbReference type="RefSeq" id="XP_001018650.2">
    <property type="nucleotide sequence ID" value="XM_001018650.2"/>
</dbReference>
<dbReference type="EMBL" id="GG662651">
    <property type="protein sequence ID" value="EAR98405.2"/>
    <property type="molecule type" value="Genomic_DNA"/>
</dbReference>
<dbReference type="OrthoDB" id="296674at2759"/>
<keyword evidence="4 8" id="KW-0418">Kinase</keyword>
<keyword evidence="9" id="KW-1185">Reference proteome</keyword>
<organism evidence="8 9">
    <name type="scientific">Tetrahymena thermophila (strain SB210)</name>
    <dbReference type="NCBI Taxonomy" id="312017"/>
    <lineage>
        <taxon>Eukaryota</taxon>
        <taxon>Sar</taxon>
        <taxon>Alveolata</taxon>
        <taxon>Ciliophora</taxon>
        <taxon>Intramacronucleata</taxon>
        <taxon>Oligohymenophorea</taxon>
        <taxon>Hymenostomatida</taxon>
        <taxon>Tetrahymenina</taxon>
        <taxon>Tetrahymenidae</taxon>
        <taxon>Tetrahymena</taxon>
    </lineage>
</organism>
<dbReference type="EC" id="2.7.11.1" evidence="1"/>
<dbReference type="InterPro" id="IPR008271">
    <property type="entry name" value="Ser/Thr_kinase_AS"/>
</dbReference>
<dbReference type="InterPro" id="IPR032675">
    <property type="entry name" value="LRR_dom_sf"/>
</dbReference>
<dbReference type="SUPFAM" id="SSF52047">
    <property type="entry name" value="RNI-like"/>
    <property type="match status" value="1"/>
</dbReference>
<feature type="compositionally biased region" description="Basic and acidic residues" evidence="6">
    <location>
        <begin position="476"/>
        <end position="498"/>
    </location>
</feature>
<name>I7LVK5_TETTS</name>
<evidence type="ECO:0000256" key="5">
    <source>
        <dbReference type="ARBA" id="ARBA00022840"/>
    </source>
</evidence>
<evidence type="ECO:0000256" key="6">
    <source>
        <dbReference type="SAM" id="MobiDB-lite"/>
    </source>
</evidence>